<dbReference type="Pfam" id="PF13384">
    <property type="entry name" value="HTH_23"/>
    <property type="match status" value="1"/>
</dbReference>
<evidence type="ECO:0000313" key="4">
    <source>
        <dbReference type="Proteomes" id="UP000742786"/>
    </source>
</evidence>
<keyword evidence="4" id="KW-1185">Reference proteome</keyword>
<feature type="domain" description="Winged helix-turn helix" evidence="2">
    <location>
        <begin position="111"/>
        <end position="163"/>
    </location>
</feature>
<evidence type="ECO:0000256" key="1">
    <source>
        <dbReference type="SAM" id="MobiDB-lite"/>
    </source>
</evidence>
<dbReference type="AlphaFoldDB" id="A0A916J4C2"/>
<dbReference type="RefSeq" id="WP_220635874.1">
    <property type="nucleotide sequence ID" value="NZ_CAJQUM010000001.1"/>
</dbReference>
<feature type="compositionally biased region" description="Low complexity" evidence="1">
    <location>
        <begin position="163"/>
        <end position="175"/>
    </location>
</feature>
<accession>A0A916J4C2</accession>
<organism evidence="3 4">
    <name type="scientific">Georgfuchsia toluolica</name>
    <dbReference type="NCBI Taxonomy" id="424218"/>
    <lineage>
        <taxon>Bacteria</taxon>
        <taxon>Pseudomonadati</taxon>
        <taxon>Pseudomonadota</taxon>
        <taxon>Betaproteobacteria</taxon>
        <taxon>Nitrosomonadales</taxon>
        <taxon>Sterolibacteriaceae</taxon>
        <taxon>Georgfuchsia</taxon>
    </lineage>
</organism>
<gene>
    <name evidence="3" type="ORF">GTOL_11862</name>
</gene>
<comment type="caution">
    <text evidence="3">The sequence shown here is derived from an EMBL/GenBank/DDBJ whole genome shotgun (WGS) entry which is preliminary data.</text>
</comment>
<sequence>MARRASGGEWLEEAKACLAKARTVEELRQAQAVVLPLEYGLSLEQTARAIGVSAGWACQLRTRFVRGEGVPGYGASRRGGRRRENMTREEEAAFLLPFFEKARVGDILVVSEIKQALDARLGRTVALASAYNLLHRHGWRKLAPDKRHPKADVTAQEDWRKNSPASSGKSTGSGKAKVRSG</sequence>
<protein>
    <submittedName>
        <fullName evidence="3">Winged helix-turn helix</fullName>
    </submittedName>
</protein>
<evidence type="ECO:0000313" key="3">
    <source>
        <dbReference type="EMBL" id="CAG4883979.1"/>
    </source>
</evidence>
<proteinExistence type="predicted"/>
<dbReference type="Pfam" id="PF13592">
    <property type="entry name" value="HTH_33"/>
    <property type="match status" value="1"/>
</dbReference>
<reference evidence="3" key="1">
    <citation type="submission" date="2021-04" db="EMBL/GenBank/DDBJ databases">
        <authorList>
            <person name="Hornung B."/>
        </authorList>
    </citation>
    <scope>NUCLEOTIDE SEQUENCE</scope>
    <source>
        <strain evidence="3">G5G6</strain>
    </source>
</reference>
<name>A0A916J4C2_9PROT</name>
<dbReference type="Proteomes" id="UP000742786">
    <property type="component" value="Unassembled WGS sequence"/>
</dbReference>
<dbReference type="InterPro" id="IPR025959">
    <property type="entry name" value="Winged_HTH_dom"/>
</dbReference>
<dbReference type="EMBL" id="CAJQUM010000001">
    <property type="protein sequence ID" value="CAG4883979.1"/>
    <property type="molecule type" value="Genomic_DNA"/>
</dbReference>
<evidence type="ECO:0000259" key="2">
    <source>
        <dbReference type="Pfam" id="PF13592"/>
    </source>
</evidence>
<feature type="region of interest" description="Disordered" evidence="1">
    <location>
        <begin position="143"/>
        <end position="181"/>
    </location>
</feature>